<proteinExistence type="predicted"/>
<evidence type="ECO:0000313" key="4">
    <source>
        <dbReference type="EMBL" id="EKF29744.1"/>
    </source>
</evidence>
<evidence type="ECO:0000256" key="2">
    <source>
        <dbReference type="SAM" id="MobiDB-lite"/>
    </source>
</evidence>
<feature type="compositionally biased region" description="Basic residues" evidence="2">
    <location>
        <begin position="9"/>
        <end position="19"/>
    </location>
</feature>
<keyword evidence="5" id="KW-1185">Reference proteome</keyword>
<dbReference type="PANTHER" id="PTHR10628:SF30">
    <property type="entry name" value="EXO-ALPHA-SIALIDASE"/>
    <property type="match status" value="1"/>
</dbReference>
<evidence type="ECO:0000259" key="3">
    <source>
        <dbReference type="Pfam" id="PF13859"/>
    </source>
</evidence>
<reference evidence="4 5" key="1">
    <citation type="journal article" date="2012" name="BMC Genomics">
        <title>Comparative genomic analysis of human infective Trypanosoma cruzi lineages with the bat-restricted subspecies T. cruzi marinkellei.</title>
        <authorList>
            <person name="Franzen O."/>
            <person name="Talavera-Lopez C."/>
            <person name="Ochaya S."/>
            <person name="Butler C.E."/>
            <person name="Messenger L.A."/>
            <person name="Lewis M.D."/>
            <person name="Llewellyn M.S."/>
            <person name="Marinkelle C.J."/>
            <person name="Tyler K.M."/>
            <person name="Miles M.A."/>
            <person name="Andersson B."/>
        </authorList>
    </citation>
    <scope>NUCLEOTIDE SEQUENCE [LARGE SCALE GENOMIC DNA]</scope>
    <source>
        <strain evidence="4 5">B7</strain>
    </source>
</reference>
<dbReference type="GO" id="GO:0004308">
    <property type="term" value="F:exo-alpha-sialidase activity"/>
    <property type="evidence" value="ECO:0007669"/>
    <property type="project" value="InterPro"/>
</dbReference>
<keyword evidence="1" id="KW-0677">Repeat</keyword>
<dbReference type="GO" id="GO:0006689">
    <property type="term" value="P:ganglioside catabolic process"/>
    <property type="evidence" value="ECO:0007669"/>
    <property type="project" value="TreeGrafter"/>
</dbReference>
<dbReference type="PRINTS" id="PR01803">
    <property type="entry name" value="TCSIALIDASE"/>
</dbReference>
<dbReference type="GO" id="GO:0009313">
    <property type="term" value="P:oligosaccharide catabolic process"/>
    <property type="evidence" value="ECO:0007669"/>
    <property type="project" value="TreeGrafter"/>
</dbReference>
<evidence type="ECO:0000313" key="5">
    <source>
        <dbReference type="Proteomes" id="UP000007350"/>
    </source>
</evidence>
<dbReference type="Proteomes" id="UP000007350">
    <property type="component" value="Unassembled WGS sequence"/>
</dbReference>
<organism evidence="4 5">
    <name type="scientific">Trypanosoma cruzi marinkellei</name>
    <dbReference type="NCBI Taxonomy" id="85056"/>
    <lineage>
        <taxon>Eukaryota</taxon>
        <taxon>Discoba</taxon>
        <taxon>Euglenozoa</taxon>
        <taxon>Kinetoplastea</taxon>
        <taxon>Metakinetoplastina</taxon>
        <taxon>Trypanosomatida</taxon>
        <taxon>Trypanosomatidae</taxon>
        <taxon>Trypanosoma</taxon>
        <taxon>Schizotrypanum</taxon>
    </lineage>
</organism>
<sequence length="505" mass="55334">MLSRVAAVKAHRTHNRRRVTGSSGRRREGRESEPQRPNMSRRVFTSAVLLLLFVVMCCNTGGAVQADETASGQGSSPKPYFDWRDKKEGETVGSLRVPSLVEVNGGVFAVAEAQCTKKNNEGGFTGIASELLGLSDGTLKKELGKNKLKTQVLDECSSEEKRCLSQTAKNGGCKRVLKVHVSRPTTVVNRSDIYMLAGNYSSEAAAAHDAVRWGLLLVRGNVSGTTENDKRIYWNDTYGLPWGIFDGHKSLTRLIGSGGSGVKMNDGTFLFPVEGTKKENNKTVSLILYWNGNTTWTLSKGMSADGCSDPSVVEWEDGKLMMMTACDDGRRRVYESGDKGESWTEVLGTLSRVWFNPHEAHERGVGSGFITATIGDVETEKRNVMLVTLPVYTKKENEKEKGELHLWLTDNTHIVDIGPVSGNDDAAASSLLYKSGDNGDNEKKWDKLIALYEKKAGGADKPSPGMVSVLLKKELERVKKVLTTWKEVDERVSKLCPTSSATLSK</sequence>
<dbReference type="InterPro" id="IPR026856">
    <property type="entry name" value="Sialidase_fam"/>
</dbReference>
<dbReference type="GO" id="GO:0016020">
    <property type="term" value="C:membrane"/>
    <property type="evidence" value="ECO:0007669"/>
    <property type="project" value="TreeGrafter"/>
</dbReference>
<dbReference type="InterPro" id="IPR036278">
    <property type="entry name" value="Sialidase_sf"/>
</dbReference>
<evidence type="ECO:0000256" key="1">
    <source>
        <dbReference type="ARBA" id="ARBA00022737"/>
    </source>
</evidence>
<dbReference type="Gene3D" id="2.120.10.10">
    <property type="match status" value="1"/>
</dbReference>
<accession>K2MVK9</accession>
<gene>
    <name evidence="4" type="ORF">MOQ_006457</name>
</gene>
<protein>
    <submittedName>
        <fullName evidence="4">Trans-sialidase, putative</fullName>
    </submittedName>
</protein>
<dbReference type="OrthoDB" id="10395832at2759"/>
<feature type="region of interest" description="Disordered" evidence="2">
    <location>
        <begin position="1"/>
        <end position="39"/>
    </location>
</feature>
<name>K2MVK9_TRYCR</name>
<dbReference type="AlphaFoldDB" id="K2MVK9"/>
<dbReference type="CDD" id="cd15482">
    <property type="entry name" value="Sialidase_non-viral"/>
    <property type="match status" value="1"/>
</dbReference>
<dbReference type="InterPro" id="IPR011040">
    <property type="entry name" value="Sialidase"/>
</dbReference>
<dbReference type="SUPFAM" id="SSF50939">
    <property type="entry name" value="Sialidases"/>
    <property type="match status" value="1"/>
</dbReference>
<feature type="compositionally biased region" description="Basic and acidic residues" evidence="2">
    <location>
        <begin position="25"/>
        <end position="34"/>
    </location>
</feature>
<dbReference type="EMBL" id="AHKC01012705">
    <property type="protein sequence ID" value="EKF29744.1"/>
    <property type="molecule type" value="Genomic_DNA"/>
</dbReference>
<dbReference type="Pfam" id="PF13859">
    <property type="entry name" value="BNR_3"/>
    <property type="match status" value="1"/>
</dbReference>
<dbReference type="InterPro" id="IPR008377">
    <property type="entry name" value="Sialidase_trypan"/>
</dbReference>
<feature type="domain" description="Sialidase" evidence="3">
    <location>
        <begin position="97"/>
        <end position="453"/>
    </location>
</feature>
<dbReference type="PANTHER" id="PTHR10628">
    <property type="entry name" value="SIALIDASE"/>
    <property type="match status" value="1"/>
</dbReference>
<comment type="caution">
    <text evidence="4">The sequence shown here is derived from an EMBL/GenBank/DDBJ whole genome shotgun (WGS) entry which is preliminary data.</text>
</comment>
<dbReference type="GO" id="GO:0005737">
    <property type="term" value="C:cytoplasm"/>
    <property type="evidence" value="ECO:0007669"/>
    <property type="project" value="TreeGrafter"/>
</dbReference>